<dbReference type="Proteomes" id="UP000717996">
    <property type="component" value="Unassembled WGS sequence"/>
</dbReference>
<dbReference type="SUPFAM" id="SSF53335">
    <property type="entry name" value="S-adenosyl-L-methionine-dependent methyltransferases"/>
    <property type="match status" value="1"/>
</dbReference>
<dbReference type="EMBL" id="JAANIT010002237">
    <property type="protein sequence ID" value="KAG1537071.1"/>
    <property type="molecule type" value="Genomic_DNA"/>
</dbReference>
<dbReference type="PANTHER" id="PTHR14614">
    <property type="entry name" value="HEPATOCELLULAR CARCINOMA-ASSOCIATED ANTIGEN"/>
    <property type="match status" value="1"/>
</dbReference>
<dbReference type="OrthoDB" id="407325at2759"/>
<name>A0A9P6Y1P5_RHIOR</name>
<dbReference type="InterPro" id="IPR019410">
    <property type="entry name" value="Methyltransf_16"/>
</dbReference>
<comment type="caution">
    <text evidence="1">The sequence shown here is derived from an EMBL/GenBank/DDBJ whole genome shotgun (WGS) entry which is preliminary data.</text>
</comment>
<sequence>MPPDNTAVVSTTFEKSFLKDRSITFDHSGFKLSLYKNSKVYRIVLNNPVKSSKICLNRWNRIDLKLVTEMGLPVMATEQPIVTSCKLLQRETIGYAESKDLLIDCRPIAADSWEGMNDKERSDQIGCFEYRIILHNTVCSNNTFFIYIHADELSQHALPLCLGPFQLIQDLTPEKRLFWDDTTHDVNMHRVLPLDDRHHLVLKEMWDNGTPGKLWDSALVMSQIIIRLFKFNKEFLSGLRIMDLSAGVGSLGLLISELSHVYRIPNPPTVVLTDIPEALLLIKHNLSLNDNHHHVQIKTLRWGLVRDIDRVLKRRPFDYIFVSDVLYNASDFYSLIVTFRLLCDAAHPTKLYMGYKPRGLKAYEEDIFFTNCAVYFDIQQLGLEEFEQDLLGNEHQADESLDRSLGFTGVQLYRLLPRKEKLIQKEK</sequence>
<dbReference type="Pfam" id="PF10294">
    <property type="entry name" value="Methyltransf_16"/>
    <property type="match status" value="1"/>
</dbReference>
<dbReference type="InterPro" id="IPR029063">
    <property type="entry name" value="SAM-dependent_MTases_sf"/>
</dbReference>
<accession>A0A9P6Y1P5</accession>
<reference evidence="1" key="1">
    <citation type="journal article" date="2020" name="Microb. Genom.">
        <title>Genetic diversity of clinical and environmental Mucorales isolates obtained from an investigation of mucormycosis cases among solid organ transplant recipients.</title>
        <authorList>
            <person name="Nguyen M.H."/>
            <person name="Kaul D."/>
            <person name="Muto C."/>
            <person name="Cheng S.J."/>
            <person name="Richter R.A."/>
            <person name="Bruno V.M."/>
            <person name="Liu G."/>
            <person name="Beyhan S."/>
            <person name="Sundermann A.J."/>
            <person name="Mounaud S."/>
            <person name="Pasculle A.W."/>
            <person name="Nierman W.C."/>
            <person name="Driscoll E."/>
            <person name="Cumbie R."/>
            <person name="Clancy C.J."/>
            <person name="Dupont C.L."/>
        </authorList>
    </citation>
    <scope>NUCLEOTIDE SEQUENCE</scope>
    <source>
        <strain evidence="1">GL16</strain>
    </source>
</reference>
<proteinExistence type="predicted"/>
<organism evidence="1 2">
    <name type="scientific">Rhizopus oryzae</name>
    <name type="common">Mucormycosis agent</name>
    <name type="synonym">Rhizopus arrhizus var. delemar</name>
    <dbReference type="NCBI Taxonomy" id="64495"/>
    <lineage>
        <taxon>Eukaryota</taxon>
        <taxon>Fungi</taxon>
        <taxon>Fungi incertae sedis</taxon>
        <taxon>Mucoromycota</taxon>
        <taxon>Mucoromycotina</taxon>
        <taxon>Mucoromycetes</taxon>
        <taxon>Mucorales</taxon>
        <taxon>Mucorineae</taxon>
        <taxon>Rhizopodaceae</taxon>
        <taxon>Rhizopus</taxon>
    </lineage>
</organism>
<gene>
    <name evidence="1" type="ORF">G6F51_010597</name>
</gene>
<protein>
    <submittedName>
        <fullName evidence="1">Uncharacterized protein</fullName>
    </submittedName>
</protein>
<dbReference type="AlphaFoldDB" id="A0A9P6Y1P5"/>
<dbReference type="Gene3D" id="3.40.50.150">
    <property type="entry name" value="Vaccinia Virus protein VP39"/>
    <property type="match status" value="1"/>
</dbReference>
<evidence type="ECO:0000313" key="1">
    <source>
        <dbReference type="EMBL" id="KAG1537071.1"/>
    </source>
</evidence>
<evidence type="ECO:0000313" key="2">
    <source>
        <dbReference type="Proteomes" id="UP000717996"/>
    </source>
</evidence>